<dbReference type="PANTHER" id="PTHR43840:SF30">
    <property type="entry name" value="TRANSPORT PROTEIN, HYPOTHETICAL"/>
    <property type="match status" value="1"/>
</dbReference>
<feature type="transmembrane region" description="Helical" evidence="6">
    <location>
        <begin position="186"/>
        <end position="207"/>
    </location>
</feature>
<comment type="subcellular location">
    <subcellularLocation>
        <location evidence="1">Membrane</location>
        <topology evidence="1">Multi-pass membrane protein</topology>
    </subcellularLocation>
</comment>
<evidence type="ECO:0000313" key="9">
    <source>
        <dbReference type="EMBL" id="UVS68884.1"/>
    </source>
</evidence>
<feature type="transmembrane region" description="Helical" evidence="6">
    <location>
        <begin position="146"/>
        <end position="165"/>
    </location>
</feature>
<evidence type="ECO:0000259" key="7">
    <source>
        <dbReference type="Pfam" id="PF01545"/>
    </source>
</evidence>
<dbReference type="InterPro" id="IPR058533">
    <property type="entry name" value="Cation_efflux_TM"/>
</dbReference>
<dbReference type="GO" id="GO:0008324">
    <property type="term" value="F:monoatomic cation transmembrane transporter activity"/>
    <property type="evidence" value="ECO:0007669"/>
    <property type="project" value="InterPro"/>
</dbReference>
<proteinExistence type="predicted"/>
<dbReference type="Gene3D" id="1.20.1510.10">
    <property type="entry name" value="Cation efflux protein transmembrane domain"/>
    <property type="match status" value="1"/>
</dbReference>
<dbReference type="InterPro" id="IPR036837">
    <property type="entry name" value="Cation_efflux_CTD_sf"/>
</dbReference>
<dbReference type="AlphaFoldDB" id="A0A977NLK2"/>
<feature type="domain" description="Cation efflux protein transmembrane" evidence="7">
    <location>
        <begin position="46"/>
        <end position="239"/>
    </location>
</feature>
<organism evidence="9">
    <name type="scientific">Nitrososphaera viennensis</name>
    <dbReference type="NCBI Taxonomy" id="1034015"/>
    <lineage>
        <taxon>Archaea</taxon>
        <taxon>Nitrososphaerota</taxon>
        <taxon>Nitrososphaeria</taxon>
        <taxon>Nitrososphaerales</taxon>
        <taxon>Nitrososphaeraceae</taxon>
        <taxon>Nitrososphaera</taxon>
    </lineage>
</organism>
<feature type="domain" description="Cation efflux protein cytoplasmic" evidence="8">
    <location>
        <begin position="264"/>
        <end position="311"/>
    </location>
</feature>
<dbReference type="GO" id="GO:0016020">
    <property type="term" value="C:membrane"/>
    <property type="evidence" value="ECO:0007669"/>
    <property type="project" value="UniProtKB-SubCell"/>
</dbReference>
<evidence type="ECO:0000256" key="1">
    <source>
        <dbReference type="ARBA" id="ARBA00004141"/>
    </source>
</evidence>
<name>A0A977NLK2_9ARCH</name>
<protein>
    <submittedName>
        <fullName evidence="9">Cation diffusion facilitator family transporter</fullName>
    </submittedName>
</protein>
<feature type="transmembrane region" description="Helical" evidence="6">
    <location>
        <begin position="115"/>
        <end position="134"/>
    </location>
</feature>
<dbReference type="Pfam" id="PF16916">
    <property type="entry name" value="ZT_dimer"/>
    <property type="match status" value="1"/>
</dbReference>
<dbReference type="EMBL" id="CP103305">
    <property type="protein sequence ID" value="UVS68884.1"/>
    <property type="molecule type" value="Genomic_DNA"/>
</dbReference>
<dbReference type="SUPFAM" id="SSF160240">
    <property type="entry name" value="Cation efflux protein cytoplasmic domain-like"/>
    <property type="match status" value="1"/>
</dbReference>
<feature type="transmembrane region" description="Helical" evidence="6">
    <location>
        <begin position="78"/>
        <end position="95"/>
    </location>
</feature>
<evidence type="ECO:0000256" key="6">
    <source>
        <dbReference type="SAM" id="Phobius"/>
    </source>
</evidence>
<dbReference type="Proteomes" id="UP001059771">
    <property type="component" value="Chromosome"/>
</dbReference>
<accession>A0A977NLK2</accession>
<dbReference type="PANTHER" id="PTHR43840">
    <property type="entry name" value="MITOCHONDRIAL METAL TRANSPORTER 1-RELATED"/>
    <property type="match status" value="1"/>
</dbReference>
<sequence>MDDPFAVDVQRGSPTAAETARSISSNTPTTVTSVSEGLKAGQRIAKISVITLVAIGIAELAMGQISGSIVATADGIDSLSDAMISLIVFVGLYLANRPANKKFPFGYYKVESFAALIAAIGMVAIGAFILFHSYESLMDPHRIEQPVLTMVVLAAAGAISLHRALQMRKIARKYDLLSLKTDAKNSIKDGSASIIGFVSVLVASQFGFLQMDAIGGMIIAGYIFSVAYFSLRQSSLTLVDAWQNPGTSDNVKQLIEAKFQAEPVRVRSVFLRPTGMMAHAEVHLEVDGDKKLADFESLSLQVQSLIRSKFRLIDRISVIPHPTSFDGKKDTRL</sequence>
<evidence type="ECO:0000259" key="8">
    <source>
        <dbReference type="Pfam" id="PF16916"/>
    </source>
</evidence>
<feature type="transmembrane region" description="Helical" evidence="6">
    <location>
        <begin position="49"/>
        <end position="72"/>
    </location>
</feature>
<dbReference type="InterPro" id="IPR002524">
    <property type="entry name" value="Cation_efflux"/>
</dbReference>
<dbReference type="GeneID" id="74947947"/>
<keyword evidence="5 6" id="KW-0472">Membrane</keyword>
<evidence type="ECO:0000256" key="5">
    <source>
        <dbReference type="ARBA" id="ARBA00023136"/>
    </source>
</evidence>
<gene>
    <name evidence="9" type="ORF">NWT39_13370</name>
</gene>
<dbReference type="Pfam" id="PF01545">
    <property type="entry name" value="Cation_efflux"/>
    <property type="match status" value="1"/>
</dbReference>
<keyword evidence="4 6" id="KW-1133">Transmembrane helix</keyword>
<keyword evidence="2" id="KW-0813">Transport</keyword>
<dbReference type="Gene3D" id="3.30.70.1350">
    <property type="entry name" value="Cation efflux protein, cytoplasmic domain"/>
    <property type="match status" value="1"/>
</dbReference>
<evidence type="ECO:0000256" key="3">
    <source>
        <dbReference type="ARBA" id="ARBA00022692"/>
    </source>
</evidence>
<dbReference type="NCBIfam" id="TIGR01297">
    <property type="entry name" value="CDF"/>
    <property type="match status" value="1"/>
</dbReference>
<dbReference type="InterPro" id="IPR050291">
    <property type="entry name" value="CDF_Transporter"/>
</dbReference>
<dbReference type="InterPro" id="IPR027470">
    <property type="entry name" value="Cation_efflux_CTD"/>
</dbReference>
<dbReference type="InterPro" id="IPR027469">
    <property type="entry name" value="Cation_efflux_TMD_sf"/>
</dbReference>
<feature type="transmembrane region" description="Helical" evidence="6">
    <location>
        <begin position="213"/>
        <end position="231"/>
    </location>
</feature>
<evidence type="ECO:0000256" key="4">
    <source>
        <dbReference type="ARBA" id="ARBA00022989"/>
    </source>
</evidence>
<keyword evidence="3 6" id="KW-0812">Transmembrane</keyword>
<reference evidence="9" key="1">
    <citation type="submission" date="2022-08" db="EMBL/GenBank/DDBJ databases">
        <title>Dynamic responses of ammonia-oxidizing microbial communities induced by reactive oxygen species (ROS) in fluctuating redox aquifers.</title>
        <authorList>
            <person name="Wang P."/>
            <person name="Wang H."/>
        </authorList>
    </citation>
    <scope>NUCLEOTIDE SEQUENCE</scope>
    <source>
        <strain evidence="9">PLX03</strain>
    </source>
</reference>
<dbReference type="SUPFAM" id="SSF161111">
    <property type="entry name" value="Cation efflux protein transmembrane domain-like"/>
    <property type="match status" value="1"/>
</dbReference>
<evidence type="ECO:0000256" key="2">
    <source>
        <dbReference type="ARBA" id="ARBA00022448"/>
    </source>
</evidence>
<dbReference type="RefSeq" id="WP_158435243.1">
    <property type="nucleotide sequence ID" value="NZ_CP103305.1"/>
</dbReference>